<dbReference type="GO" id="GO:0004674">
    <property type="term" value="F:protein serine/threonine kinase activity"/>
    <property type="evidence" value="ECO:0007669"/>
    <property type="project" value="UniProtKB-KW"/>
</dbReference>
<keyword evidence="5 11" id="KW-0418">Kinase</keyword>
<evidence type="ECO:0000259" key="10">
    <source>
        <dbReference type="PROSITE" id="PS50011"/>
    </source>
</evidence>
<dbReference type="GO" id="GO:0005524">
    <property type="term" value="F:ATP binding"/>
    <property type="evidence" value="ECO:0007669"/>
    <property type="project" value="UniProtKB-KW"/>
</dbReference>
<dbReference type="GO" id="GO:0050684">
    <property type="term" value="P:regulation of mRNA processing"/>
    <property type="evidence" value="ECO:0007669"/>
    <property type="project" value="TreeGrafter"/>
</dbReference>
<dbReference type="InterPro" id="IPR008271">
    <property type="entry name" value="Ser/Thr_kinase_AS"/>
</dbReference>
<dbReference type="PROSITE" id="PS00108">
    <property type="entry name" value="PROTEIN_KINASE_ST"/>
    <property type="match status" value="1"/>
</dbReference>
<dbReference type="SUPFAM" id="SSF56112">
    <property type="entry name" value="Protein kinase-like (PK-like)"/>
    <property type="match status" value="1"/>
</dbReference>
<reference evidence="11" key="1">
    <citation type="submission" date="2018-11" db="EMBL/GenBank/DDBJ databases">
        <title>Henneguya salminicola genome and transcriptome.</title>
        <authorList>
            <person name="Yahalomi D."/>
            <person name="Atkinson S.D."/>
            <person name="Neuhof M."/>
            <person name="Chang E.S."/>
            <person name="Philippe H."/>
            <person name="Cartwright P."/>
            <person name="Bartholomew J.L."/>
            <person name="Huchon D."/>
        </authorList>
    </citation>
    <scope>NUCLEOTIDE SEQUENCE</scope>
    <source>
        <strain evidence="11">Hz1</strain>
        <tissue evidence="11">Whole</tissue>
    </source>
</reference>
<dbReference type="PROSITE" id="PS50011">
    <property type="entry name" value="PROTEIN_KINASE_DOM"/>
    <property type="match status" value="1"/>
</dbReference>
<sequence>MGLDFLHRDCKIIHTDIKPENIVMSLSETEISEMVKETEYYRKSGKFPNNFTSSIINKNNKNKSSENSLTSGSFDLTMLNDGFKNISLNNDTNRHSCDENYHNYEIEKDLEIYLMRKVYKIIDLGNAMNNKEYFDIPICTLEYRCPETIIGSTLNETADIWAAACMVFFSLSLTIGIRVSNWRLFI</sequence>
<accession>A0A6G3MET7</accession>
<dbReference type="Gene3D" id="1.10.510.10">
    <property type="entry name" value="Transferase(Phosphotransferase) domain 1"/>
    <property type="match status" value="1"/>
</dbReference>
<dbReference type="EMBL" id="GHBP01000910">
    <property type="protein sequence ID" value="NDJ92520.1"/>
    <property type="molecule type" value="Transcribed_RNA"/>
</dbReference>
<dbReference type="AlphaFoldDB" id="A0A6G3MET7"/>
<evidence type="ECO:0000313" key="11">
    <source>
        <dbReference type="EMBL" id="NDJ92520.1"/>
    </source>
</evidence>
<keyword evidence="4" id="KW-0547">Nucleotide-binding</keyword>
<dbReference type="InterPro" id="IPR011009">
    <property type="entry name" value="Kinase-like_dom_sf"/>
</dbReference>
<dbReference type="PANTHER" id="PTHR47634:SF9">
    <property type="entry name" value="PROTEIN KINASE DOMAIN-CONTAINING PROTEIN-RELATED"/>
    <property type="match status" value="1"/>
</dbReference>
<dbReference type="GO" id="GO:0005737">
    <property type="term" value="C:cytoplasm"/>
    <property type="evidence" value="ECO:0007669"/>
    <property type="project" value="TreeGrafter"/>
</dbReference>
<evidence type="ECO:0000256" key="2">
    <source>
        <dbReference type="ARBA" id="ARBA00022527"/>
    </source>
</evidence>
<keyword evidence="3" id="KW-0808">Transferase</keyword>
<dbReference type="InterPro" id="IPR000719">
    <property type="entry name" value="Prot_kinase_dom"/>
</dbReference>
<protein>
    <recommendedName>
        <fullName evidence="1">non-specific serine/threonine protein kinase</fullName>
        <ecNumber evidence="1">2.7.11.1</ecNumber>
    </recommendedName>
</protein>
<dbReference type="EC" id="2.7.11.1" evidence="1"/>
<proteinExistence type="predicted"/>
<name>A0A6G3MET7_HENSL</name>
<keyword evidence="9" id="KW-0472">Membrane</keyword>
<comment type="catalytic activity">
    <reaction evidence="8">
        <text>L-seryl-[protein] + ATP = O-phospho-L-seryl-[protein] + ADP + H(+)</text>
        <dbReference type="Rhea" id="RHEA:17989"/>
        <dbReference type="Rhea" id="RHEA-COMP:9863"/>
        <dbReference type="Rhea" id="RHEA-COMP:11604"/>
        <dbReference type="ChEBI" id="CHEBI:15378"/>
        <dbReference type="ChEBI" id="CHEBI:29999"/>
        <dbReference type="ChEBI" id="CHEBI:30616"/>
        <dbReference type="ChEBI" id="CHEBI:83421"/>
        <dbReference type="ChEBI" id="CHEBI:456216"/>
        <dbReference type="EC" id="2.7.11.1"/>
    </reaction>
</comment>
<keyword evidence="9" id="KW-1133">Transmembrane helix</keyword>
<dbReference type="GO" id="GO:0005634">
    <property type="term" value="C:nucleus"/>
    <property type="evidence" value="ECO:0007669"/>
    <property type="project" value="TreeGrafter"/>
</dbReference>
<organism evidence="11">
    <name type="scientific">Henneguya salminicola</name>
    <name type="common">Myxosporean</name>
    <dbReference type="NCBI Taxonomy" id="69463"/>
    <lineage>
        <taxon>Eukaryota</taxon>
        <taxon>Metazoa</taxon>
        <taxon>Cnidaria</taxon>
        <taxon>Myxozoa</taxon>
        <taxon>Myxosporea</taxon>
        <taxon>Bivalvulida</taxon>
        <taxon>Platysporina</taxon>
        <taxon>Myxobolidae</taxon>
        <taxon>Henneguya</taxon>
    </lineage>
</organism>
<evidence type="ECO:0000256" key="5">
    <source>
        <dbReference type="ARBA" id="ARBA00022777"/>
    </source>
</evidence>
<keyword evidence="9" id="KW-0812">Transmembrane</keyword>
<dbReference type="GO" id="GO:0000245">
    <property type="term" value="P:spliceosomal complex assembly"/>
    <property type="evidence" value="ECO:0007669"/>
    <property type="project" value="TreeGrafter"/>
</dbReference>
<evidence type="ECO:0000256" key="7">
    <source>
        <dbReference type="ARBA" id="ARBA00047899"/>
    </source>
</evidence>
<feature type="transmembrane region" description="Helical" evidence="9">
    <location>
        <begin position="160"/>
        <end position="179"/>
    </location>
</feature>
<evidence type="ECO:0000256" key="8">
    <source>
        <dbReference type="ARBA" id="ARBA00048679"/>
    </source>
</evidence>
<feature type="domain" description="Protein kinase" evidence="10">
    <location>
        <begin position="1"/>
        <end position="186"/>
    </location>
</feature>
<evidence type="ECO:0000256" key="6">
    <source>
        <dbReference type="ARBA" id="ARBA00022840"/>
    </source>
</evidence>
<evidence type="ECO:0000256" key="9">
    <source>
        <dbReference type="SAM" id="Phobius"/>
    </source>
</evidence>
<evidence type="ECO:0000256" key="3">
    <source>
        <dbReference type="ARBA" id="ARBA00022679"/>
    </source>
</evidence>
<comment type="catalytic activity">
    <reaction evidence="7">
        <text>L-threonyl-[protein] + ATP = O-phospho-L-threonyl-[protein] + ADP + H(+)</text>
        <dbReference type="Rhea" id="RHEA:46608"/>
        <dbReference type="Rhea" id="RHEA-COMP:11060"/>
        <dbReference type="Rhea" id="RHEA-COMP:11605"/>
        <dbReference type="ChEBI" id="CHEBI:15378"/>
        <dbReference type="ChEBI" id="CHEBI:30013"/>
        <dbReference type="ChEBI" id="CHEBI:30616"/>
        <dbReference type="ChEBI" id="CHEBI:61977"/>
        <dbReference type="ChEBI" id="CHEBI:456216"/>
        <dbReference type="EC" id="2.7.11.1"/>
    </reaction>
</comment>
<evidence type="ECO:0000256" key="1">
    <source>
        <dbReference type="ARBA" id="ARBA00012513"/>
    </source>
</evidence>
<keyword evidence="6" id="KW-0067">ATP-binding</keyword>
<dbReference type="InterPro" id="IPR051334">
    <property type="entry name" value="SRPK"/>
</dbReference>
<evidence type="ECO:0000256" key="4">
    <source>
        <dbReference type="ARBA" id="ARBA00022741"/>
    </source>
</evidence>
<keyword evidence="2" id="KW-0723">Serine/threonine-protein kinase</keyword>
<dbReference type="PANTHER" id="PTHR47634">
    <property type="entry name" value="PROTEIN KINASE DOMAIN-CONTAINING PROTEIN-RELATED"/>
    <property type="match status" value="1"/>
</dbReference>